<dbReference type="Pfam" id="PF01471">
    <property type="entry name" value="PG_binding_1"/>
    <property type="match status" value="2"/>
</dbReference>
<evidence type="ECO:0000259" key="2">
    <source>
        <dbReference type="Pfam" id="PF01471"/>
    </source>
</evidence>
<dbReference type="EMBL" id="JAHRWL010000001">
    <property type="protein sequence ID" value="MBV2360120.1"/>
    <property type="molecule type" value="Genomic_DNA"/>
</dbReference>
<dbReference type="InterPro" id="IPR002477">
    <property type="entry name" value="Peptidoglycan-bd-like"/>
</dbReference>
<proteinExistence type="predicted"/>
<evidence type="ECO:0000313" key="3">
    <source>
        <dbReference type="EMBL" id="MBV2360120.1"/>
    </source>
</evidence>
<keyword evidence="4" id="KW-1185">Reference proteome</keyword>
<gene>
    <name evidence="3" type="ORF">KUH32_10070</name>
</gene>
<dbReference type="RefSeq" id="WP_217777890.1">
    <property type="nucleotide sequence ID" value="NZ_JAHRWL010000001.1"/>
</dbReference>
<feature type="domain" description="Peptidoglycan binding-like" evidence="2">
    <location>
        <begin position="309"/>
        <end position="363"/>
    </location>
</feature>
<sequence>MHRITAIALAVGVVGGAAWAEGSALVIGNGTVDRFQTFFGGSRILDAADALGSRNVAVTLAQNADSDAMFAAFADFTNALERDEPVVVLLSGTFVHGPAGTMLLPVADEDDGEAIVANALLRAFPVDAALTVLAAYPGKALLLLGEASEGEPIGPFLEPGIGRLDVPHGVTVIRGPAQDVGRFATRILPLTGRRILITAEQSELIVEGFAPRDFVLFARPDSAQTASPMPVAEPQAPAEPEPDLRDITRETNAWAAAQNTDTAEGYRAFLQDFPEGENAPAARQRLAAIEAEPFYAERRAEERLELGRDARRDIQRDLSILGYDPRGIDGIFGRGSRAAIAEWQRDNGFAPSGYVSRDQRVALDAQAERRAVQLEAEARERQAQIEREDRLYWQNTGRGTDEAGLRAYLSRYPEGLFADEARAELRRIEDQRATQAAERDRQAWDAARSSDTADAYRAYLDTFPSGAFADTARARIDELTRNSQREEIVARARAEEERLNLNPVARRLAEARLQQLGLNPGDVDGKFDRDTRRAIRRFQEARDLQVTGFLDQDTVVRLLAGGIIRR</sequence>
<feature type="coiled-coil region" evidence="1">
    <location>
        <begin position="364"/>
        <end position="391"/>
    </location>
</feature>
<dbReference type="Proteomes" id="UP001166293">
    <property type="component" value="Unassembled WGS sequence"/>
</dbReference>
<protein>
    <submittedName>
        <fullName evidence="3">Peptidoglycan-binding protein</fullName>
    </submittedName>
</protein>
<comment type="caution">
    <text evidence="3">The sequence shown here is derived from an EMBL/GenBank/DDBJ whole genome shotgun (WGS) entry which is preliminary data.</text>
</comment>
<reference evidence="3" key="1">
    <citation type="submission" date="2021-06" db="EMBL/GenBank/DDBJ databases">
        <title>Thalassococcus sp. CAU 1522 isolated from sea sand, Republic of Korea.</title>
        <authorList>
            <person name="Kim W."/>
        </authorList>
    </citation>
    <scope>NUCLEOTIDE SEQUENCE</scope>
    <source>
        <strain evidence="3">CAU 1522</strain>
    </source>
</reference>
<accession>A0ABS6N986</accession>
<feature type="domain" description="Peptidoglycan binding-like" evidence="2">
    <location>
        <begin position="506"/>
        <end position="558"/>
    </location>
</feature>
<evidence type="ECO:0000256" key="1">
    <source>
        <dbReference type="SAM" id="Coils"/>
    </source>
</evidence>
<evidence type="ECO:0000313" key="4">
    <source>
        <dbReference type="Proteomes" id="UP001166293"/>
    </source>
</evidence>
<organism evidence="3 4">
    <name type="scientific">Thalassococcus arenae</name>
    <dbReference type="NCBI Taxonomy" id="2851652"/>
    <lineage>
        <taxon>Bacteria</taxon>
        <taxon>Pseudomonadati</taxon>
        <taxon>Pseudomonadota</taxon>
        <taxon>Alphaproteobacteria</taxon>
        <taxon>Rhodobacterales</taxon>
        <taxon>Roseobacteraceae</taxon>
        <taxon>Thalassococcus</taxon>
    </lineage>
</organism>
<keyword evidence="1" id="KW-0175">Coiled coil</keyword>
<name>A0ABS6N986_9RHOB</name>